<keyword evidence="6" id="KW-0256">Endoplasmic reticulum</keyword>
<keyword evidence="5 10" id="KW-0812">Transmembrane</keyword>
<gene>
    <name evidence="11" type="primary">GPI17</name>
    <name evidence="11" type="ORF">H4R34_005607</name>
</gene>
<dbReference type="Proteomes" id="UP001151582">
    <property type="component" value="Unassembled WGS sequence"/>
</dbReference>
<comment type="caution">
    <text evidence="11">The sequence shown here is derived from an EMBL/GenBank/DDBJ whole genome shotgun (WGS) entry which is preliminary data.</text>
</comment>
<comment type="pathway">
    <text evidence="2">Glycolipid biosynthesis; glycosylphosphatidylinositol-anchor biosynthesis.</text>
</comment>
<evidence type="ECO:0000256" key="10">
    <source>
        <dbReference type="SAM" id="Phobius"/>
    </source>
</evidence>
<evidence type="ECO:0000256" key="2">
    <source>
        <dbReference type="ARBA" id="ARBA00004687"/>
    </source>
</evidence>
<evidence type="ECO:0000256" key="5">
    <source>
        <dbReference type="ARBA" id="ARBA00022692"/>
    </source>
</evidence>
<accession>A0A9W8AYM2</accession>
<evidence type="ECO:0000256" key="1">
    <source>
        <dbReference type="ARBA" id="ARBA00004477"/>
    </source>
</evidence>
<evidence type="ECO:0000256" key="6">
    <source>
        <dbReference type="ARBA" id="ARBA00022824"/>
    </source>
</evidence>
<keyword evidence="7 10" id="KW-1133">Transmembrane helix</keyword>
<protein>
    <submittedName>
        <fullName evidence="11">GPI transamidase component</fullName>
    </submittedName>
</protein>
<comment type="subcellular location">
    <subcellularLocation>
        <location evidence="1">Endoplasmic reticulum membrane</location>
        <topology evidence="1">Multi-pass membrane protein</topology>
    </subcellularLocation>
</comment>
<evidence type="ECO:0000313" key="11">
    <source>
        <dbReference type="EMBL" id="KAJ1971852.1"/>
    </source>
</evidence>
<keyword evidence="9" id="KW-0325">Glycoprotein</keyword>
<name>A0A9W8AYM2_9FUNG</name>
<organism evidence="11 12">
    <name type="scientific">Dimargaris verticillata</name>
    <dbReference type="NCBI Taxonomy" id="2761393"/>
    <lineage>
        <taxon>Eukaryota</taxon>
        <taxon>Fungi</taxon>
        <taxon>Fungi incertae sedis</taxon>
        <taxon>Zoopagomycota</taxon>
        <taxon>Kickxellomycotina</taxon>
        <taxon>Dimargaritomycetes</taxon>
        <taxon>Dimargaritales</taxon>
        <taxon>Dimargaritaceae</taxon>
        <taxon>Dimargaris</taxon>
    </lineage>
</organism>
<evidence type="ECO:0000313" key="12">
    <source>
        <dbReference type="Proteomes" id="UP001151582"/>
    </source>
</evidence>
<dbReference type="GO" id="GO:0006506">
    <property type="term" value="P:GPI anchor biosynthetic process"/>
    <property type="evidence" value="ECO:0007669"/>
    <property type="project" value="UniProtKB-KW"/>
</dbReference>
<reference evidence="11" key="1">
    <citation type="submission" date="2022-07" db="EMBL/GenBank/DDBJ databases">
        <title>Phylogenomic reconstructions and comparative analyses of Kickxellomycotina fungi.</title>
        <authorList>
            <person name="Reynolds N.K."/>
            <person name="Stajich J.E."/>
            <person name="Barry K."/>
            <person name="Grigoriev I.V."/>
            <person name="Crous P."/>
            <person name="Smith M.E."/>
        </authorList>
    </citation>
    <scope>NUCLEOTIDE SEQUENCE</scope>
    <source>
        <strain evidence="11">RSA 567</strain>
    </source>
</reference>
<evidence type="ECO:0000256" key="4">
    <source>
        <dbReference type="ARBA" id="ARBA00022502"/>
    </source>
</evidence>
<evidence type="ECO:0000256" key="9">
    <source>
        <dbReference type="ARBA" id="ARBA00023180"/>
    </source>
</evidence>
<keyword evidence="12" id="KW-1185">Reference proteome</keyword>
<keyword evidence="8 10" id="KW-0472">Membrane</keyword>
<dbReference type="PANTHER" id="PTHR21072">
    <property type="entry name" value="GPI TRANSAMIDASE COMPONENT PIG-S"/>
    <property type="match status" value="1"/>
</dbReference>
<feature type="non-terminal residue" evidence="11">
    <location>
        <position position="565"/>
    </location>
</feature>
<dbReference type="GO" id="GO:0016255">
    <property type="term" value="P:attachment of GPI anchor to protein"/>
    <property type="evidence" value="ECO:0007669"/>
    <property type="project" value="InterPro"/>
</dbReference>
<dbReference type="PANTHER" id="PTHR21072:SF13">
    <property type="entry name" value="GPI TRANSAMIDASE COMPONENT PIG-S"/>
    <property type="match status" value="1"/>
</dbReference>
<dbReference type="GO" id="GO:0042765">
    <property type="term" value="C:GPI-anchor transamidase complex"/>
    <property type="evidence" value="ECO:0007669"/>
    <property type="project" value="InterPro"/>
</dbReference>
<feature type="transmembrane region" description="Helical" evidence="10">
    <location>
        <begin position="19"/>
        <end position="36"/>
    </location>
</feature>
<evidence type="ECO:0000256" key="3">
    <source>
        <dbReference type="ARBA" id="ARBA00005316"/>
    </source>
</evidence>
<evidence type="ECO:0000256" key="7">
    <source>
        <dbReference type="ARBA" id="ARBA00022989"/>
    </source>
</evidence>
<proteinExistence type="inferred from homology"/>
<dbReference type="OrthoDB" id="28748at2759"/>
<evidence type="ECO:0000256" key="8">
    <source>
        <dbReference type="ARBA" id="ARBA00023136"/>
    </source>
</evidence>
<dbReference type="InterPro" id="IPR019540">
    <property type="entry name" value="PtdIno-glycan_biosynth_class_S"/>
</dbReference>
<sequence>MAAVERPGYAALVRRHRQAVLLSVCLVVLIGLPLWWTTTRVYRAQLPLASIRRWTEQATPTAVRWPIQVHLQLPDPSAWSAAPLNTTRLGLAVADATQASLVARREPGPAANTTQGPLAVQLDVQVTASIGSRSVKPPDHHAQSKKRSPAITIRLHALDDAPLPPEPTQPKVRIDSTTTTVDMWVPLSLATHEALVRWIGHLITALLADHERTLNALAAKRTDHQLPHLRQELQRTVHHTSHYQLTFSLLHADSTAVTLDWAIAEGLDQAIRPLLAQLKGILDFTVDSQVQHYAPLALTPTLVTNSANDKGPSLTNAPHKPYYALTPAMLPHFVNAQDWNLASTETTRPLLNFITYVPSEPLAPLHLLTASGDPAPLNAFVIPRWGGVVVHNLLSSSTATTAAPPKHTLTADELTPVLQVFLAQLRQLLGITDPIHAAQRELATHFTVAYDPSTATGLTEWELIALLSKRSVHQVAEAISTLHSFQQVVASMPNMVILDTIRDKAVQSLQRLDAFTTHMAQGQLRAAYSDATQALVLAESAFFDPTILALLYFPDEHKYGVYMPL</sequence>
<dbReference type="Pfam" id="PF10510">
    <property type="entry name" value="PIG-S"/>
    <property type="match status" value="1"/>
</dbReference>
<dbReference type="EMBL" id="JANBQB010001225">
    <property type="protein sequence ID" value="KAJ1971852.1"/>
    <property type="molecule type" value="Genomic_DNA"/>
</dbReference>
<keyword evidence="4" id="KW-0337">GPI-anchor biosynthesis</keyword>
<comment type="similarity">
    <text evidence="3">Belongs to the PIGS family.</text>
</comment>
<dbReference type="AlphaFoldDB" id="A0A9W8AYM2"/>